<evidence type="ECO:0000313" key="3">
    <source>
        <dbReference type="Proteomes" id="UP001225034"/>
    </source>
</evidence>
<dbReference type="Proteomes" id="UP001225034">
    <property type="component" value="Unassembled WGS sequence"/>
</dbReference>
<evidence type="ECO:0000313" key="2">
    <source>
        <dbReference type="EMBL" id="MDQ0209091.1"/>
    </source>
</evidence>
<name>A0ABT9YMI0_9BACI</name>
<comment type="caution">
    <text evidence="2">The sequence shown here is derived from an EMBL/GenBank/DDBJ whole genome shotgun (WGS) entry which is preliminary data.</text>
</comment>
<organism evidence="2 3">
    <name type="scientific">Alkalicoccobacillus murimartini</name>
    <dbReference type="NCBI Taxonomy" id="171685"/>
    <lineage>
        <taxon>Bacteria</taxon>
        <taxon>Bacillati</taxon>
        <taxon>Bacillota</taxon>
        <taxon>Bacilli</taxon>
        <taxon>Bacillales</taxon>
        <taxon>Bacillaceae</taxon>
        <taxon>Alkalicoccobacillus</taxon>
    </lineage>
</organism>
<dbReference type="SMART" id="SM00901">
    <property type="entry name" value="FRG"/>
    <property type="match status" value="1"/>
</dbReference>
<sequence length="255" mass="29611">MNTTEPIEKLSQFTEFVESLPNEFMLSRGQGGEYELLPSSLRLDKSNIRKFSRTAIQYFLNEFKISSHNYMKFPTDLNSDYEWMVYAQHYGIPTRLLDFTFSHVVSLMFAVENAFEDEENKNAEVWFLNPIKLNNKFAHRSEILNIANGESLNLESYEGPVAIKSRKLNERINAQNGLFVYFQDIIDPLKSPLNKIVDDNILRRLVIKGEYKRDILSSLYSMGIGFTTLYPELQSVSKDIIMKQSILEYLRAGDE</sequence>
<dbReference type="RefSeq" id="WP_306985686.1">
    <property type="nucleotide sequence ID" value="NZ_JAUSUA010000008.1"/>
</dbReference>
<keyword evidence="3" id="KW-1185">Reference proteome</keyword>
<feature type="domain" description="FRG" evidence="1">
    <location>
        <begin position="21"/>
        <end position="126"/>
    </location>
</feature>
<evidence type="ECO:0000259" key="1">
    <source>
        <dbReference type="SMART" id="SM00901"/>
    </source>
</evidence>
<accession>A0ABT9YMI0</accession>
<dbReference type="Pfam" id="PF08867">
    <property type="entry name" value="FRG"/>
    <property type="match status" value="1"/>
</dbReference>
<reference evidence="2 3" key="1">
    <citation type="submission" date="2023-07" db="EMBL/GenBank/DDBJ databases">
        <title>Genomic Encyclopedia of Type Strains, Phase IV (KMG-IV): sequencing the most valuable type-strain genomes for metagenomic binning, comparative biology and taxonomic classification.</title>
        <authorList>
            <person name="Goeker M."/>
        </authorList>
    </citation>
    <scope>NUCLEOTIDE SEQUENCE [LARGE SCALE GENOMIC DNA]</scope>
    <source>
        <strain evidence="2 3">DSM 19154</strain>
    </source>
</reference>
<protein>
    <recommendedName>
        <fullName evidence="1">FRG domain-containing protein</fullName>
    </recommendedName>
</protein>
<gene>
    <name evidence="2" type="ORF">J2S05_003926</name>
</gene>
<proteinExistence type="predicted"/>
<dbReference type="InterPro" id="IPR014966">
    <property type="entry name" value="FRG-dom"/>
</dbReference>
<dbReference type="EMBL" id="JAUSUA010000008">
    <property type="protein sequence ID" value="MDQ0209091.1"/>
    <property type="molecule type" value="Genomic_DNA"/>
</dbReference>